<dbReference type="Pfam" id="PF01980">
    <property type="entry name" value="TrmO_N"/>
    <property type="match status" value="1"/>
</dbReference>
<dbReference type="PANTHER" id="PTHR12818:SF0">
    <property type="entry name" value="TRNA (ADENINE(37)-N6)-METHYLTRANSFERASE"/>
    <property type="match status" value="1"/>
</dbReference>
<dbReference type="GeneID" id="101849013"/>
<name>A0ABM0JA75_APLCA</name>
<dbReference type="NCBIfam" id="TIGR00104">
    <property type="entry name" value="tRNA_TsaA"/>
    <property type="match status" value="1"/>
</dbReference>
<dbReference type="SUPFAM" id="SSF118196">
    <property type="entry name" value="YaeB-like"/>
    <property type="match status" value="2"/>
</dbReference>
<sequence>MNCTMKPIGYMKSLFHYKNGTPRQSSLCESARGILVIEKSVFTNPEHSLEGLEEYSHAWILFIFHKNNNPHSKAKVKPPRLNGRRVGVFASRSPYRPNNVGLSLVKIEKVEGSSVHVSGIDILDGTPVVDIKPYIPEYDAPKQREQNENCLNKFEPPDCSEEPMTVDSILPTVLETTLAPSESIVNAEKSLSSSSVFNEEIDSQSFHIGDNRQVICESQTQSDKCERASPDCRGDSEPESVRALTEGFYSMSAALEKAEHKLSGATRCDTSVGESVTDTLCALDSSLDAGRESEQDAEEEDISLLIGNIISQAALDLNNICPSPQASVHEASGPVSQSPCEKVLSGTETPSTEGGSKKSDKCSQDTTPVHSKSKSGKAKSCSRQYETTTTLSKGCDSVKSKEDNISTVVAPWLKKPPIPQLTVSFTTEALQQMQLFSPQSADPNFRLQMITGPEEARKSISEILQEDPRSVYRRTHCSDSLYFFAVDVLHVTCWFDKELSAQVVRVQPTAFASKLKTVERTFNHNSKRKS</sequence>
<reference evidence="6" key="1">
    <citation type="submission" date="2025-08" db="UniProtKB">
        <authorList>
            <consortium name="RefSeq"/>
        </authorList>
    </citation>
    <scope>IDENTIFICATION</scope>
</reference>
<comment type="similarity">
    <text evidence="2">Belongs to the tRNA methyltransferase O family.</text>
</comment>
<evidence type="ECO:0000259" key="4">
    <source>
        <dbReference type="PROSITE" id="PS51668"/>
    </source>
</evidence>
<dbReference type="InterPro" id="IPR040372">
    <property type="entry name" value="YaeB-like"/>
</dbReference>
<keyword evidence="1" id="KW-0949">S-adenosyl-L-methionine</keyword>
<evidence type="ECO:0000256" key="2">
    <source>
        <dbReference type="ARBA" id="ARBA00033753"/>
    </source>
</evidence>
<dbReference type="RefSeq" id="XP_005089019.1">
    <property type="nucleotide sequence ID" value="XM_005088962.3"/>
</dbReference>
<dbReference type="PANTHER" id="PTHR12818">
    <property type="entry name" value="TRNA (ADENINE(37)-N6)-METHYLTRANSFERASE"/>
    <property type="match status" value="1"/>
</dbReference>
<dbReference type="InterPro" id="IPR023368">
    <property type="entry name" value="UPF0066_cons_site"/>
</dbReference>
<dbReference type="InterPro" id="IPR036413">
    <property type="entry name" value="YaeB-like_sf"/>
</dbReference>
<dbReference type="PROSITE" id="PS51668">
    <property type="entry name" value="TSAA_2"/>
    <property type="match status" value="1"/>
</dbReference>
<dbReference type="InterPro" id="IPR036414">
    <property type="entry name" value="YaeB_N_sf"/>
</dbReference>
<proteinExistence type="inferred from homology"/>
<protein>
    <submittedName>
        <fullName evidence="6">tRNA (Adenine(37)-N6)-methyltransferase</fullName>
    </submittedName>
</protein>
<organism evidence="5 6">
    <name type="scientific">Aplysia californica</name>
    <name type="common">California sea hare</name>
    <dbReference type="NCBI Taxonomy" id="6500"/>
    <lineage>
        <taxon>Eukaryota</taxon>
        <taxon>Metazoa</taxon>
        <taxon>Spiralia</taxon>
        <taxon>Lophotrochozoa</taxon>
        <taxon>Mollusca</taxon>
        <taxon>Gastropoda</taxon>
        <taxon>Heterobranchia</taxon>
        <taxon>Euthyneura</taxon>
        <taxon>Tectipleura</taxon>
        <taxon>Aplysiida</taxon>
        <taxon>Aplysioidea</taxon>
        <taxon>Aplysiidae</taxon>
        <taxon>Aplysia</taxon>
    </lineage>
</organism>
<evidence type="ECO:0000256" key="1">
    <source>
        <dbReference type="ARBA" id="ARBA00022691"/>
    </source>
</evidence>
<evidence type="ECO:0000256" key="3">
    <source>
        <dbReference type="SAM" id="MobiDB-lite"/>
    </source>
</evidence>
<keyword evidence="5" id="KW-1185">Reference proteome</keyword>
<feature type="domain" description="TsaA-like" evidence="4">
    <location>
        <begin position="5"/>
        <end position="143"/>
    </location>
</feature>
<dbReference type="Gene3D" id="3.30.2310.10">
    <property type="entry name" value="YaeB-like"/>
    <property type="match status" value="1"/>
</dbReference>
<dbReference type="InterPro" id="IPR023370">
    <property type="entry name" value="TrmO-like_N"/>
</dbReference>
<evidence type="ECO:0000313" key="6">
    <source>
        <dbReference type="RefSeq" id="XP_005089019.1"/>
    </source>
</evidence>
<dbReference type="PROSITE" id="PS01318">
    <property type="entry name" value="TSAA_1"/>
    <property type="match status" value="1"/>
</dbReference>
<accession>A0ABM0JA75</accession>
<dbReference type="Proteomes" id="UP000694888">
    <property type="component" value="Unplaced"/>
</dbReference>
<feature type="region of interest" description="Disordered" evidence="3">
    <location>
        <begin position="325"/>
        <end position="383"/>
    </location>
</feature>
<evidence type="ECO:0000313" key="5">
    <source>
        <dbReference type="Proteomes" id="UP000694888"/>
    </source>
</evidence>
<gene>
    <name evidence="6" type="primary">LOC101849013</name>
</gene>
<dbReference type="CDD" id="cd09281">
    <property type="entry name" value="UPF0066"/>
    <property type="match status" value="1"/>
</dbReference>
<dbReference type="Gene3D" id="2.40.30.70">
    <property type="entry name" value="YaeB-like"/>
    <property type="match status" value="1"/>
</dbReference>